<feature type="compositionally biased region" description="Low complexity" evidence="1">
    <location>
        <begin position="104"/>
        <end position="122"/>
    </location>
</feature>
<feature type="region of interest" description="Disordered" evidence="1">
    <location>
        <begin position="95"/>
        <end position="122"/>
    </location>
</feature>
<proteinExistence type="predicted"/>
<sequence>MTSRGGDRPTDAERARFLAIVDAARGRPGVDDNEWVRRRRRITRATTRAELSGVVADLPRSPSVRAAAVKGWLITLAASVAVGLAAGGVLASPLASGPDSAVRAGPAEAADDAPAPADSDQAAGAVGMYSPGMLEALFSELAVEGVDEYVGVDLYPDRARFEVPAAPGAAQYDVIEFRDGSFTEREPGGEITSADTPQDAVFSASDLTEGVVTATAAAAADVAGLQGRPVSLVSVGRSSAYGAIVTISVHLEPDDYGDGAFVEWDSTGQHLLRDGR</sequence>
<keyword evidence="3" id="KW-1185">Reference proteome</keyword>
<gene>
    <name evidence="2" type="ORF">G1H10_09010</name>
</gene>
<dbReference type="RefSeq" id="WP_163735809.1">
    <property type="nucleotide sequence ID" value="NZ_JAAGOA010000005.1"/>
</dbReference>
<dbReference type="EMBL" id="JAAGOA010000005">
    <property type="protein sequence ID" value="NEE00306.1"/>
    <property type="molecule type" value="Genomic_DNA"/>
</dbReference>
<evidence type="ECO:0000313" key="3">
    <source>
        <dbReference type="Proteomes" id="UP000475214"/>
    </source>
</evidence>
<reference evidence="2 3" key="1">
    <citation type="submission" date="2020-02" db="EMBL/GenBank/DDBJ databases">
        <authorList>
            <person name="Li X.-J."/>
            <person name="Han X.-M."/>
        </authorList>
    </citation>
    <scope>NUCLEOTIDE SEQUENCE [LARGE SCALE GENOMIC DNA]</scope>
    <source>
        <strain evidence="2 3">CCTCC AB 2017055</strain>
    </source>
</reference>
<dbReference type="Proteomes" id="UP000475214">
    <property type="component" value="Unassembled WGS sequence"/>
</dbReference>
<accession>A0A6L9S569</accession>
<evidence type="ECO:0000256" key="1">
    <source>
        <dbReference type="SAM" id="MobiDB-lite"/>
    </source>
</evidence>
<protein>
    <submittedName>
        <fullName evidence="2">DUF1707 domain-containing protein</fullName>
    </submittedName>
</protein>
<organism evidence="2 3">
    <name type="scientific">Phytoactinopolyspora halotolerans</name>
    <dbReference type="NCBI Taxonomy" id="1981512"/>
    <lineage>
        <taxon>Bacteria</taxon>
        <taxon>Bacillati</taxon>
        <taxon>Actinomycetota</taxon>
        <taxon>Actinomycetes</taxon>
        <taxon>Jiangellales</taxon>
        <taxon>Jiangellaceae</taxon>
        <taxon>Phytoactinopolyspora</taxon>
    </lineage>
</organism>
<name>A0A6L9S569_9ACTN</name>
<comment type="caution">
    <text evidence="2">The sequence shown here is derived from an EMBL/GenBank/DDBJ whole genome shotgun (WGS) entry which is preliminary data.</text>
</comment>
<evidence type="ECO:0000313" key="2">
    <source>
        <dbReference type="EMBL" id="NEE00306.1"/>
    </source>
</evidence>
<dbReference type="AlphaFoldDB" id="A0A6L9S569"/>